<feature type="chain" id="PRO_5045762643" description="Glutelin" evidence="1">
    <location>
        <begin position="29"/>
        <end position="132"/>
    </location>
</feature>
<evidence type="ECO:0000313" key="3">
    <source>
        <dbReference type="Proteomes" id="UP001225906"/>
    </source>
</evidence>
<keyword evidence="1" id="KW-0732">Signal</keyword>
<accession>A0ABT9JQN8</accession>
<proteinExistence type="predicted"/>
<name>A0ABT9JQN8_9PROT</name>
<gene>
    <name evidence="2" type="ORF">Q9291_03375</name>
</gene>
<evidence type="ECO:0008006" key="4">
    <source>
        <dbReference type="Google" id="ProtNLM"/>
    </source>
</evidence>
<feature type="signal peptide" evidence="1">
    <location>
        <begin position="1"/>
        <end position="28"/>
    </location>
</feature>
<dbReference type="RefSeq" id="WP_306388585.1">
    <property type="nucleotide sequence ID" value="NZ_JAVCAP010000004.1"/>
</dbReference>
<protein>
    <recommendedName>
        <fullName evidence="4">Glutelin</fullName>
    </recommendedName>
</protein>
<evidence type="ECO:0000256" key="1">
    <source>
        <dbReference type="SAM" id="SignalP"/>
    </source>
</evidence>
<keyword evidence="3" id="KW-1185">Reference proteome</keyword>
<evidence type="ECO:0000313" key="2">
    <source>
        <dbReference type="EMBL" id="MDP8566885.1"/>
    </source>
</evidence>
<sequence>MKSIKWISTAALGVLAAASAFMASNAQAHDNNWSVGVVVGNPYPPPVTYYAAPPVYYGPPPVTIYRHPHSTRYYGPAAYGQPIYAAPVMAYPPAMPGVIQFSYGSGGYRNYAPAPRGYGNGWGHGHGGHHHR</sequence>
<reference evidence="3" key="1">
    <citation type="journal article" date="2019" name="Int. J. Syst. Evol. Microbiol.">
        <title>The Global Catalogue of Microorganisms (GCM) 10K type strain sequencing project: providing services to taxonomists for standard genome sequencing and annotation.</title>
        <authorList>
            <consortium name="The Broad Institute Genomics Platform"/>
            <consortium name="The Broad Institute Genome Sequencing Center for Infectious Disease"/>
            <person name="Wu L."/>
            <person name="Ma J."/>
        </authorList>
    </citation>
    <scope>NUCLEOTIDE SEQUENCE [LARGE SCALE GENOMIC DNA]</scope>
    <source>
        <strain evidence="3">VKM B-3159</strain>
    </source>
</reference>
<comment type="caution">
    <text evidence="2">The sequence shown here is derived from an EMBL/GenBank/DDBJ whole genome shotgun (WGS) entry which is preliminary data.</text>
</comment>
<dbReference type="EMBL" id="JAVCAP010000004">
    <property type="protein sequence ID" value="MDP8566885.1"/>
    <property type="molecule type" value="Genomic_DNA"/>
</dbReference>
<dbReference type="Proteomes" id="UP001225906">
    <property type="component" value="Unassembled WGS sequence"/>
</dbReference>
<organism evidence="2 3">
    <name type="scientific">Methylophilus aquaticus</name>
    <dbReference type="NCBI Taxonomy" id="1971610"/>
    <lineage>
        <taxon>Bacteria</taxon>
        <taxon>Pseudomonadati</taxon>
        <taxon>Pseudomonadota</taxon>
        <taxon>Betaproteobacteria</taxon>
        <taxon>Nitrosomonadales</taxon>
        <taxon>Methylophilaceae</taxon>
        <taxon>Methylophilus</taxon>
    </lineage>
</organism>